<reference evidence="11 12" key="1">
    <citation type="submission" date="2017-01" db="EMBL/GenBank/DDBJ databases">
        <title>Comparative genomic analysis of Brazilian Leptospira santarosai.</title>
        <authorList>
            <person name="Moreno L.Z."/>
            <person name="Miraglia F."/>
            <person name="Kremer F.S."/>
            <person name="Eslabao M.R."/>
            <person name="Lilenbaum W."/>
            <person name="Dellagostin O.A."/>
            <person name="Moreno A.M."/>
        </authorList>
    </citation>
    <scope>NUCLEOTIDE SEQUENCE [LARGE SCALE GENOMIC DNA]</scope>
    <source>
        <strain evidence="11 12">M52/8-19</strain>
    </source>
</reference>
<evidence type="ECO:0000256" key="9">
    <source>
        <dbReference type="PIRNR" id="PIRNR016636"/>
    </source>
</evidence>
<dbReference type="PANTHER" id="PTHR13285">
    <property type="entry name" value="ACYLTRANSFERASE"/>
    <property type="match status" value="1"/>
</dbReference>
<name>A0AB73MBF1_9LEPT</name>
<feature type="transmembrane region" description="Helical" evidence="10">
    <location>
        <begin position="431"/>
        <end position="452"/>
    </location>
</feature>
<dbReference type="InterPro" id="IPR024194">
    <property type="entry name" value="Ac/AlaTfrase_AlgI/DltB"/>
</dbReference>
<feature type="transmembrane region" description="Helical" evidence="10">
    <location>
        <begin position="304"/>
        <end position="321"/>
    </location>
</feature>
<dbReference type="EMBL" id="MTSU01000004">
    <property type="protein sequence ID" value="ONF93806.1"/>
    <property type="molecule type" value="Genomic_DNA"/>
</dbReference>
<evidence type="ECO:0000313" key="11">
    <source>
        <dbReference type="EMBL" id="ONF93806.1"/>
    </source>
</evidence>
<evidence type="ECO:0000256" key="1">
    <source>
        <dbReference type="ARBA" id="ARBA00004651"/>
    </source>
</evidence>
<feature type="transmembrane region" description="Helical" evidence="10">
    <location>
        <begin position="30"/>
        <end position="59"/>
    </location>
</feature>
<keyword evidence="5 10" id="KW-0812">Transmembrane</keyword>
<evidence type="ECO:0000256" key="2">
    <source>
        <dbReference type="ARBA" id="ARBA00010323"/>
    </source>
</evidence>
<proteinExistence type="inferred from homology"/>
<evidence type="ECO:0000256" key="5">
    <source>
        <dbReference type="ARBA" id="ARBA00022692"/>
    </source>
</evidence>
<dbReference type="PANTHER" id="PTHR13285:SF23">
    <property type="entry name" value="TEICHOIC ACID D-ALANYLTRANSFERASE"/>
    <property type="match status" value="1"/>
</dbReference>
<dbReference type="InterPro" id="IPR004299">
    <property type="entry name" value="MBOAT_fam"/>
</dbReference>
<feature type="transmembrane region" description="Helical" evidence="10">
    <location>
        <begin position="71"/>
        <end position="92"/>
    </location>
</feature>
<evidence type="ECO:0000313" key="12">
    <source>
        <dbReference type="Proteomes" id="UP000189337"/>
    </source>
</evidence>
<dbReference type="Proteomes" id="UP000189337">
    <property type="component" value="Unassembled WGS sequence"/>
</dbReference>
<comment type="caution">
    <text evidence="11">The sequence shown here is derived from an EMBL/GenBank/DDBJ whole genome shotgun (WGS) entry which is preliminary data.</text>
</comment>
<feature type="transmembrane region" description="Helical" evidence="10">
    <location>
        <begin position="356"/>
        <end position="377"/>
    </location>
</feature>
<comment type="subcellular location">
    <subcellularLocation>
        <location evidence="1">Cell membrane</location>
        <topology evidence="1">Multi-pass membrane protein</topology>
    </subcellularLocation>
</comment>
<evidence type="ECO:0000256" key="8">
    <source>
        <dbReference type="ARBA" id="ARBA00023315"/>
    </source>
</evidence>
<keyword evidence="6 10" id="KW-1133">Transmembrane helix</keyword>
<accession>A0AB73MBF1</accession>
<feature type="transmembrane region" description="Helical" evidence="10">
    <location>
        <begin position="224"/>
        <end position="245"/>
    </location>
</feature>
<evidence type="ECO:0000256" key="6">
    <source>
        <dbReference type="ARBA" id="ARBA00022989"/>
    </source>
</evidence>
<evidence type="ECO:0000256" key="4">
    <source>
        <dbReference type="ARBA" id="ARBA00022679"/>
    </source>
</evidence>
<comment type="similarity">
    <text evidence="2 9">Belongs to the membrane-bound acyltransferase family.</text>
</comment>
<dbReference type="PIRSF" id="PIRSF500217">
    <property type="entry name" value="AlgI"/>
    <property type="match status" value="1"/>
</dbReference>
<dbReference type="Pfam" id="PF03062">
    <property type="entry name" value="MBOAT"/>
    <property type="match status" value="1"/>
</dbReference>
<keyword evidence="3 9" id="KW-1003">Cell membrane</keyword>
<organism evidence="11 12">
    <name type="scientific">Leptospira santarosai</name>
    <dbReference type="NCBI Taxonomy" id="28183"/>
    <lineage>
        <taxon>Bacteria</taxon>
        <taxon>Pseudomonadati</taxon>
        <taxon>Spirochaetota</taxon>
        <taxon>Spirochaetia</taxon>
        <taxon>Leptospirales</taxon>
        <taxon>Leptospiraceae</taxon>
        <taxon>Leptospira</taxon>
    </lineage>
</organism>
<evidence type="ECO:0000256" key="7">
    <source>
        <dbReference type="ARBA" id="ARBA00023136"/>
    </source>
</evidence>
<feature type="transmembrane region" description="Helical" evidence="10">
    <location>
        <begin position="6"/>
        <end position="23"/>
    </location>
</feature>
<gene>
    <name evidence="11" type="ORF">BWD14_07160</name>
</gene>
<keyword evidence="4 9" id="KW-0808">Transferase</keyword>
<evidence type="ECO:0000256" key="3">
    <source>
        <dbReference type="ARBA" id="ARBA00022475"/>
    </source>
</evidence>
<dbReference type="InterPro" id="IPR028362">
    <property type="entry name" value="AlgI"/>
</dbReference>
<feature type="transmembrane region" description="Helical" evidence="10">
    <location>
        <begin position="113"/>
        <end position="131"/>
    </location>
</feature>
<feature type="transmembrane region" description="Helical" evidence="10">
    <location>
        <begin position="190"/>
        <end position="212"/>
    </location>
</feature>
<evidence type="ECO:0000256" key="10">
    <source>
        <dbReference type="SAM" id="Phobius"/>
    </source>
</evidence>
<dbReference type="GO" id="GO:0042121">
    <property type="term" value="P:alginic acid biosynthetic process"/>
    <property type="evidence" value="ECO:0007669"/>
    <property type="project" value="InterPro"/>
</dbReference>
<keyword evidence="7 9" id="KW-0472">Membrane</keyword>
<dbReference type="GO" id="GO:0005886">
    <property type="term" value="C:plasma membrane"/>
    <property type="evidence" value="ECO:0007669"/>
    <property type="project" value="UniProtKB-SubCell"/>
</dbReference>
<dbReference type="AlphaFoldDB" id="A0AB73MBF1"/>
<dbReference type="GO" id="GO:0016746">
    <property type="term" value="F:acyltransferase activity"/>
    <property type="evidence" value="ECO:0007669"/>
    <property type="project" value="UniProtKB-KW"/>
</dbReference>
<keyword evidence="8 9" id="KW-0012">Acyltransferase</keyword>
<dbReference type="InterPro" id="IPR051085">
    <property type="entry name" value="MB_O-acyltransferase"/>
</dbReference>
<dbReference type="PIRSF" id="PIRSF016636">
    <property type="entry name" value="AlgI_DltB"/>
    <property type="match status" value="1"/>
</dbReference>
<protein>
    <submittedName>
        <fullName evidence="11">Membrane-bound O-acyltransferase family protein</fullName>
    </submittedName>
</protein>
<sequence length="464" mass="54049">MIFNSAIFILFFLCLHFLYWLSPNRTRNHILLIGSIIFYGYWNIPFLFHFLTIIGINYLLYRISIKHPGKLSLGITISFNLINLAFFKYFYFITKIVADTFQISNLNTKISGFLPEIILPLAISFYTFQLIALQVDSYREGFRDKISAEKFFLFILYFPQLIAGPIMRHNEFFSQLEAKRRYSELSFNSGYILILIGVLKKIVIADTISGVIDPVYLNPGEYNAQSILLAVYGFALQIYCDFAGYTDMARGMSLLLGFDIPANFKAPYFSQNFNEFWRRWHITLSTWLRDYLYIPLGGNRHGKIRTYFNLFITMVLGGLWHGANYTFLIWGFLHGTYLVIERAISNPKSESKQISFFRKTLQGLIVFHLVCFAWIFFRAPNLEIAIQIIQKMFDSYGSNLPNAEKLTSLFLLGIILHLYESRTDSSWRLQFKYRTAILPIFAIIITVIAITMSSKTAPFIYFQF</sequence>
<dbReference type="RefSeq" id="WP_046944682.1">
    <property type="nucleotide sequence ID" value="NZ_CP028370.1"/>
</dbReference>